<reference evidence="2" key="1">
    <citation type="submission" date="2020-02" db="EMBL/GenBank/DDBJ databases">
        <authorList>
            <person name="Meier V. D."/>
        </authorList>
    </citation>
    <scope>NUCLEOTIDE SEQUENCE</scope>
    <source>
        <strain evidence="2">AVDCRST_MAG84</strain>
    </source>
</reference>
<dbReference type="AlphaFoldDB" id="A0A6J4N9R7"/>
<protein>
    <submittedName>
        <fullName evidence="2">Uncharacterized protein</fullName>
    </submittedName>
</protein>
<gene>
    <name evidence="2" type="ORF">AVDCRST_MAG84-4920</name>
</gene>
<keyword evidence="1" id="KW-0812">Transmembrane</keyword>
<name>A0A6J4N9R7_9CYAN</name>
<keyword evidence="1" id="KW-0472">Membrane</keyword>
<keyword evidence="1" id="KW-1133">Transmembrane helix</keyword>
<dbReference type="EMBL" id="CADCTZ010001095">
    <property type="protein sequence ID" value="CAA9378808.1"/>
    <property type="molecule type" value="Genomic_DNA"/>
</dbReference>
<feature type="transmembrane region" description="Helical" evidence="1">
    <location>
        <begin position="15"/>
        <end position="40"/>
    </location>
</feature>
<sequence length="41" mass="4522">MLAAAFGPPIFSLMYIYTLLSSVMTGKKLAGVILILLVYWD</sequence>
<evidence type="ECO:0000313" key="2">
    <source>
        <dbReference type="EMBL" id="CAA9378808.1"/>
    </source>
</evidence>
<accession>A0A6J4N9R7</accession>
<evidence type="ECO:0000256" key="1">
    <source>
        <dbReference type="SAM" id="Phobius"/>
    </source>
</evidence>
<proteinExistence type="predicted"/>
<organism evidence="2">
    <name type="scientific">uncultured Microcoleus sp</name>
    <dbReference type="NCBI Taxonomy" id="259945"/>
    <lineage>
        <taxon>Bacteria</taxon>
        <taxon>Bacillati</taxon>
        <taxon>Cyanobacteriota</taxon>
        <taxon>Cyanophyceae</taxon>
        <taxon>Oscillatoriophycideae</taxon>
        <taxon>Oscillatoriales</taxon>
        <taxon>Microcoleaceae</taxon>
        <taxon>Microcoleus</taxon>
        <taxon>environmental samples</taxon>
    </lineage>
</organism>